<dbReference type="PRINTS" id="PR00122">
    <property type="entry name" value="VACATPASE"/>
</dbReference>
<dbReference type="InterPro" id="IPR000245">
    <property type="entry name" value="ATPase_proteolipid_csu"/>
</dbReference>
<keyword evidence="11" id="KW-1185">Reference proteome</keyword>
<dbReference type="InterPro" id="IPR035921">
    <property type="entry name" value="F/V-ATP_Csub_sf"/>
</dbReference>
<evidence type="ECO:0000256" key="5">
    <source>
        <dbReference type="ARBA" id="ARBA00022989"/>
    </source>
</evidence>
<gene>
    <name evidence="10" type="ORF">ACFO5I_09870</name>
</gene>
<dbReference type="InterPro" id="IPR002379">
    <property type="entry name" value="ATPase_proteolipid_c-like_dom"/>
</dbReference>
<dbReference type="CDD" id="cd18180">
    <property type="entry name" value="ATP-synt_Vo_Ao_c_NTPK_rpt2"/>
    <property type="match status" value="1"/>
</dbReference>
<evidence type="ECO:0000256" key="3">
    <source>
        <dbReference type="ARBA" id="ARBA00022448"/>
    </source>
</evidence>
<feature type="transmembrane region" description="Helical" evidence="8">
    <location>
        <begin position="132"/>
        <end position="156"/>
    </location>
</feature>
<accession>A0ABV9N037</accession>
<evidence type="ECO:0000256" key="7">
    <source>
        <dbReference type="ARBA" id="ARBA00023136"/>
    </source>
</evidence>
<dbReference type="SUPFAM" id="SSF81333">
    <property type="entry name" value="F1F0 ATP synthase subunit C"/>
    <property type="match status" value="2"/>
</dbReference>
<evidence type="ECO:0000256" key="1">
    <source>
        <dbReference type="ARBA" id="ARBA00004141"/>
    </source>
</evidence>
<comment type="subcellular location">
    <subcellularLocation>
        <location evidence="1">Membrane</location>
        <topology evidence="1">Multi-pass membrane protein</topology>
    </subcellularLocation>
</comment>
<evidence type="ECO:0000259" key="9">
    <source>
        <dbReference type="Pfam" id="PF00137"/>
    </source>
</evidence>
<keyword evidence="7 8" id="KW-0472">Membrane</keyword>
<dbReference type="NCBIfam" id="NF005124">
    <property type="entry name" value="PRK06558.1"/>
    <property type="match status" value="1"/>
</dbReference>
<dbReference type="PANTHER" id="PTHR10263">
    <property type="entry name" value="V-TYPE PROTON ATPASE PROTEOLIPID SUBUNIT"/>
    <property type="match status" value="1"/>
</dbReference>
<organism evidence="10 11">
    <name type="scientific">Enterococcus lemanii</name>
    <dbReference type="NCBI Taxonomy" id="1159752"/>
    <lineage>
        <taxon>Bacteria</taxon>
        <taxon>Bacillati</taxon>
        <taxon>Bacillota</taxon>
        <taxon>Bacilli</taxon>
        <taxon>Lactobacillales</taxon>
        <taxon>Enterococcaceae</taxon>
        <taxon>Enterococcus</taxon>
    </lineage>
</organism>
<evidence type="ECO:0000313" key="11">
    <source>
        <dbReference type="Proteomes" id="UP001595969"/>
    </source>
</evidence>
<dbReference type="Gene3D" id="1.20.120.610">
    <property type="entry name" value="lithium bound rotor ring of v- atpase"/>
    <property type="match status" value="1"/>
</dbReference>
<evidence type="ECO:0000256" key="8">
    <source>
        <dbReference type="RuleBase" id="RU363060"/>
    </source>
</evidence>
<keyword evidence="3 8" id="KW-0813">Transport</keyword>
<proteinExistence type="inferred from homology"/>
<feature type="transmembrane region" description="Helical" evidence="8">
    <location>
        <begin position="56"/>
        <end position="77"/>
    </location>
</feature>
<keyword evidence="6 8" id="KW-0406">Ion transport</keyword>
<dbReference type="CDD" id="cd18179">
    <property type="entry name" value="ATP-synt_Vo_Ao_c_NTPK_rpt1"/>
    <property type="match status" value="1"/>
</dbReference>
<name>A0ABV9N037_9ENTE</name>
<dbReference type="EMBL" id="JBHSGS010000054">
    <property type="protein sequence ID" value="MFC4720033.1"/>
    <property type="molecule type" value="Genomic_DNA"/>
</dbReference>
<feature type="domain" description="V-ATPase proteolipid subunit C-like" evidence="9">
    <location>
        <begin position="17"/>
        <end position="76"/>
    </location>
</feature>
<reference evidence="11" key="1">
    <citation type="journal article" date="2019" name="Int. J. Syst. Evol. Microbiol.">
        <title>The Global Catalogue of Microorganisms (GCM) 10K type strain sequencing project: providing services to taxonomists for standard genome sequencing and annotation.</title>
        <authorList>
            <consortium name="The Broad Institute Genomics Platform"/>
            <consortium name="The Broad Institute Genome Sequencing Center for Infectious Disease"/>
            <person name="Wu L."/>
            <person name="Ma J."/>
        </authorList>
    </citation>
    <scope>NUCLEOTIDE SEQUENCE [LARGE SCALE GENOMIC DNA]</scope>
    <source>
        <strain evidence="11">CGMCC 1.19032</strain>
    </source>
</reference>
<evidence type="ECO:0000313" key="10">
    <source>
        <dbReference type="EMBL" id="MFC4720033.1"/>
    </source>
</evidence>
<protein>
    <submittedName>
        <fullName evidence="10">V-type ATP synthase subunit K</fullName>
    </submittedName>
</protein>
<feature type="transmembrane region" description="Helical" evidence="8">
    <location>
        <begin position="12"/>
        <end position="35"/>
    </location>
</feature>
<comment type="similarity">
    <text evidence="2 8">Belongs to the V-ATPase proteolipid subunit family.</text>
</comment>
<comment type="caution">
    <text evidence="10">The sequence shown here is derived from an EMBL/GenBank/DDBJ whole genome shotgun (WGS) entry which is preliminary data.</text>
</comment>
<evidence type="ECO:0000256" key="4">
    <source>
        <dbReference type="ARBA" id="ARBA00022692"/>
    </source>
</evidence>
<dbReference type="Pfam" id="PF00137">
    <property type="entry name" value="ATP-synt_C"/>
    <property type="match status" value="2"/>
</dbReference>
<dbReference type="Proteomes" id="UP001595969">
    <property type="component" value="Unassembled WGS sequence"/>
</dbReference>
<evidence type="ECO:0000256" key="6">
    <source>
        <dbReference type="ARBA" id="ARBA00023065"/>
    </source>
</evidence>
<sequence>MINYILENNAGILFAILAMGTATIFSGIGSAIGVGKAGEAAAALMTNQPEKFGQSLILQLLPATQGLYGFAIAAMIFTSLSTDMSIVTGLSYLGASLPVAFTGLSSAIPQGKVSAAGIQILAKKPEHFFKGVMYAVMVEMYAILGFVISFLLLGSIN</sequence>
<keyword evidence="5 8" id="KW-1133">Transmembrane helix</keyword>
<evidence type="ECO:0000256" key="2">
    <source>
        <dbReference type="ARBA" id="ARBA00007296"/>
    </source>
</evidence>
<dbReference type="RefSeq" id="WP_204654465.1">
    <property type="nucleotide sequence ID" value="NZ_JAFBFD010000028.1"/>
</dbReference>
<feature type="transmembrane region" description="Helical" evidence="8">
    <location>
        <begin position="89"/>
        <end position="111"/>
    </location>
</feature>
<feature type="domain" description="V-ATPase proteolipid subunit C-like" evidence="9">
    <location>
        <begin position="93"/>
        <end position="152"/>
    </location>
</feature>
<keyword evidence="4 8" id="KW-0812">Transmembrane</keyword>